<keyword evidence="3" id="KW-1185">Reference proteome</keyword>
<feature type="chain" id="PRO_5003106763" evidence="1">
    <location>
        <begin position="37"/>
        <end position="126"/>
    </location>
</feature>
<evidence type="ECO:0000313" key="3">
    <source>
        <dbReference type="Proteomes" id="UP000010119"/>
    </source>
</evidence>
<proteinExistence type="predicted"/>
<organism evidence="2 3">
    <name type="scientific">Listeria grayi DSM 20601</name>
    <dbReference type="NCBI Taxonomy" id="525367"/>
    <lineage>
        <taxon>Bacteria</taxon>
        <taxon>Bacillati</taxon>
        <taxon>Bacillota</taxon>
        <taxon>Bacilli</taxon>
        <taxon>Bacillales</taxon>
        <taxon>Listeriaceae</taxon>
        <taxon>Listeria</taxon>
    </lineage>
</organism>
<sequence length="126" mass="14263">MYTKSKKELFRLLKKGFSIILASFLLFGINAVPADAATHYKLTASVSNKKPKQYSTIILYTKGLPKKASYKATFHYKTKDTIYKGKVGTPKKVRISRSTKGFKVKIDVVSKYKGKKYHAKTSFTAR</sequence>
<gene>
    <name evidence="2" type="ORF">HMPREF0556_10785</name>
</gene>
<protein>
    <submittedName>
        <fullName evidence="2">Uncharacterized protein</fullName>
    </submittedName>
</protein>
<dbReference type="HOGENOM" id="CLU_1978810_0_0_9"/>
<reference evidence="2" key="1">
    <citation type="submission" date="2010-06" db="EMBL/GenBank/DDBJ databases">
        <authorList>
            <person name="Muzny D."/>
            <person name="Qin X."/>
            <person name="Buhay C."/>
            <person name="Dugan-Rocha S."/>
            <person name="Ding Y."/>
            <person name="Chen G."/>
            <person name="Hawes A."/>
            <person name="Holder M."/>
            <person name="Jhangiani S."/>
            <person name="Johnson A."/>
            <person name="Khan Z."/>
            <person name="Li Z."/>
            <person name="Liu W."/>
            <person name="Liu X."/>
            <person name="Perez L."/>
            <person name="Shen H."/>
            <person name="Wang Q."/>
            <person name="Watt J."/>
            <person name="Xi L."/>
            <person name="Xin Y."/>
            <person name="Zhou J."/>
            <person name="Deng J."/>
            <person name="Jiang H."/>
            <person name="Liu Y."/>
            <person name="Qu J."/>
            <person name="Song X.-Z."/>
            <person name="Zhang L."/>
            <person name="Villasana D."/>
            <person name="Johnson A."/>
            <person name="Liu J."/>
            <person name="Liyanage D."/>
            <person name="Lorensuhewa L."/>
            <person name="Robinson T."/>
            <person name="Song A."/>
            <person name="Song B.-B."/>
            <person name="Dinh H."/>
            <person name="Thornton R."/>
            <person name="Coyle M."/>
            <person name="Francisco L."/>
            <person name="Jackson L."/>
            <person name="Javaid M."/>
            <person name="Korchina V."/>
            <person name="Kovar C."/>
            <person name="Mata R."/>
            <person name="Mathew T."/>
            <person name="Ngo R."/>
            <person name="Nguyen L."/>
            <person name="Nguyen N."/>
            <person name="Okwuonu G."/>
            <person name="Ongeri F."/>
            <person name="Pham C."/>
            <person name="Simmons D."/>
            <person name="Wilczek-Boney K."/>
            <person name="Hale W."/>
            <person name="Jakkamsetti A."/>
            <person name="Pham P."/>
            <person name="Ruth R."/>
            <person name="San Lucas F."/>
            <person name="Warren J."/>
            <person name="Zhang J."/>
            <person name="Zhao Z."/>
            <person name="Zhou C."/>
            <person name="Zhu D."/>
            <person name="Lee S."/>
            <person name="Bess C."/>
            <person name="Blankenburg K."/>
            <person name="Forbes L."/>
            <person name="Fu Q."/>
            <person name="Gubbala S."/>
            <person name="Hirani K."/>
            <person name="Jayaseelan J.C."/>
            <person name="Lara F."/>
            <person name="Munidasa M."/>
            <person name="Palculict T."/>
            <person name="Patil S."/>
            <person name="Pu L.-L."/>
            <person name="Saada N."/>
            <person name="Tang L."/>
            <person name="Weissenberger G."/>
            <person name="Zhu Y."/>
            <person name="Hemphill L."/>
            <person name="Shang Y."/>
            <person name="Youmans B."/>
            <person name="Ayvaz T."/>
            <person name="Ross M."/>
            <person name="Santibanez J."/>
            <person name="Aqrawi P."/>
            <person name="Gross S."/>
            <person name="Joshi V."/>
            <person name="Fowler G."/>
            <person name="Nazareth L."/>
            <person name="Reid J."/>
            <person name="Worley K."/>
            <person name="Petrosino J."/>
            <person name="Highlander S."/>
            <person name="Gibbs R."/>
        </authorList>
    </citation>
    <scope>NUCLEOTIDE SEQUENCE [LARGE SCALE GENOMIC DNA]</scope>
    <source>
        <strain evidence="2">DSM 20601</strain>
    </source>
</reference>
<keyword evidence="1" id="KW-0732">Signal</keyword>
<dbReference type="eggNOG" id="ENOG5031X80">
    <property type="taxonomic scope" value="Bacteria"/>
</dbReference>
<dbReference type="AlphaFoldDB" id="D7UX24"/>
<name>D7UX24_LISGR</name>
<feature type="signal peptide" evidence="1">
    <location>
        <begin position="1"/>
        <end position="36"/>
    </location>
</feature>
<dbReference type="EMBL" id="ACCR02000003">
    <property type="protein sequence ID" value="EFI84232.1"/>
    <property type="molecule type" value="Genomic_DNA"/>
</dbReference>
<evidence type="ECO:0000313" key="2">
    <source>
        <dbReference type="EMBL" id="EFI84232.1"/>
    </source>
</evidence>
<accession>D7UX24</accession>
<comment type="caution">
    <text evidence="2">The sequence shown here is derived from an EMBL/GenBank/DDBJ whole genome shotgun (WGS) entry which is preliminary data.</text>
</comment>
<evidence type="ECO:0000256" key="1">
    <source>
        <dbReference type="SAM" id="SignalP"/>
    </source>
</evidence>
<dbReference type="Proteomes" id="UP000010119">
    <property type="component" value="Unassembled WGS sequence"/>
</dbReference>